<dbReference type="OrthoDB" id="9813151at2"/>
<dbReference type="PROSITE" id="PS50109">
    <property type="entry name" value="HIS_KIN"/>
    <property type="match status" value="1"/>
</dbReference>
<dbReference type="InterPro" id="IPR003661">
    <property type="entry name" value="HisK_dim/P_dom"/>
</dbReference>
<evidence type="ECO:0000313" key="17">
    <source>
        <dbReference type="Proteomes" id="UP000064967"/>
    </source>
</evidence>
<dbReference type="Pfam" id="PF00672">
    <property type="entry name" value="HAMP"/>
    <property type="match status" value="1"/>
</dbReference>
<feature type="region of interest" description="Disordered" evidence="11">
    <location>
        <begin position="461"/>
        <end position="493"/>
    </location>
</feature>
<name>A0A0K1Q7Q7_9BACT</name>
<dbReference type="AlphaFoldDB" id="A0A0K1Q7Q7"/>
<evidence type="ECO:0000256" key="9">
    <source>
        <dbReference type="ARBA" id="ARBA00023012"/>
    </source>
</evidence>
<feature type="compositionally biased region" description="Polar residues" evidence="11">
    <location>
        <begin position="464"/>
        <end position="479"/>
    </location>
</feature>
<keyword evidence="10 12" id="KW-0472">Membrane</keyword>
<evidence type="ECO:0000259" key="14">
    <source>
        <dbReference type="PROSITE" id="PS50109"/>
    </source>
</evidence>
<organism evidence="16 17">
    <name type="scientific">Labilithrix luteola</name>
    <dbReference type="NCBI Taxonomy" id="1391654"/>
    <lineage>
        <taxon>Bacteria</taxon>
        <taxon>Pseudomonadati</taxon>
        <taxon>Myxococcota</taxon>
        <taxon>Polyangia</taxon>
        <taxon>Polyangiales</taxon>
        <taxon>Labilitrichaceae</taxon>
        <taxon>Labilithrix</taxon>
    </lineage>
</organism>
<evidence type="ECO:0000256" key="6">
    <source>
        <dbReference type="ARBA" id="ARBA00022692"/>
    </source>
</evidence>
<keyword evidence="4" id="KW-0597">Phosphoprotein</keyword>
<dbReference type="Gene3D" id="3.30.565.10">
    <property type="entry name" value="Histidine kinase-like ATPase, C-terminal domain"/>
    <property type="match status" value="1"/>
</dbReference>
<dbReference type="SUPFAM" id="SSF47384">
    <property type="entry name" value="Homodimeric domain of signal transducing histidine kinase"/>
    <property type="match status" value="1"/>
</dbReference>
<feature type="transmembrane region" description="Helical" evidence="12">
    <location>
        <begin position="165"/>
        <end position="187"/>
    </location>
</feature>
<dbReference type="CDD" id="cd06225">
    <property type="entry name" value="HAMP"/>
    <property type="match status" value="1"/>
</dbReference>
<dbReference type="InterPro" id="IPR036890">
    <property type="entry name" value="HATPase_C_sf"/>
</dbReference>
<dbReference type="PANTHER" id="PTHR45436:SF5">
    <property type="entry name" value="SENSOR HISTIDINE KINASE TRCS"/>
    <property type="match status" value="1"/>
</dbReference>
<comment type="subcellular location">
    <subcellularLocation>
        <location evidence="2">Membrane</location>
    </subcellularLocation>
</comment>
<dbReference type="InterPro" id="IPR036097">
    <property type="entry name" value="HisK_dim/P_sf"/>
</dbReference>
<comment type="catalytic activity">
    <reaction evidence="1">
        <text>ATP + protein L-histidine = ADP + protein N-phospho-L-histidine.</text>
        <dbReference type="EC" id="2.7.13.3"/>
    </reaction>
</comment>
<proteinExistence type="predicted"/>
<dbReference type="Pfam" id="PF02518">
    <property type="entry name" value="HATPase_c"/>
    <property type="match status" value="1"/>
</dbReference>
<protein>
    <recommendedName>
        <fullName evidence="3">histidine kinase</fullName>
        <ecNumber evidence="3">2.7.13.3</ecNumber>
    </recommendedName>
</protein>
<dbReference type="InterPro" id="IPR003660">
    <property type="entry name" value="HAMP_dom"/>
</dbReference>
<dbReference type="Gene3D" id="1.10.287.130">
    <property type="match status" value="1"/>
</dbReference>
<keyword evidence="17" id="KW-1185">Reference proteome</keyword>
<dbReference type="InterPro" id="IPR004358">
    <property type="entry name" value="Sig_transdc_His_kin-like_C"/>
</dbReference>
<dbReference type="SMART" id="SM00387">
    <property type="entry name" value="HATPase_c"/>
    <property type="match status" value="1"/>
</dbReference>
<dbReference type="CDD" id="cd00082">
    <property type="entry name" value="HisKA"/>
    <property type="match status" value="1"/>
</dbReference>
<dbReference type="KEGG" id="llu:AKJ09_08360"/>
<keyword evidence="13" id="KW-0732">Signal</keyword>
<dbReference type="STRING" id="1391654.AKJ09_08360"/>
<dbReference type="SMART" id="SM00388">
    <property type="entry name" value="HisKA"/>
    <property type="match status" value="1"/>
</dbReference>
<dbReference type="GO" id="GO:0005886">
    <property type="term" value="C:plasma membrane"/>
    <property type="evidence" value="ECO:0007669"/>
    <property type="project" value="TreeGrafter"/>
</dbReference>
<dbReference type="GO" id="GO:0000155">
    <property type="term" value="F:phosphorelay sensor kinase activity"/>
    <property type="evidence" value="ECO:0007669"/>
    <property type="project" value="InterPro"/>
</dbReference>
<evidence type="ECO:0000313" key="16">
    <source>
        <dbReference type="EMBL" id="AKV01697.1"/>
    </source>
</evidence>
<feature type="domain" description="Histidine kinase" evidence="14">
    <location>
        <begin position="251"/>
        <end position="463"/>
    </location>
</feature>
<keyword evidence="6 12" id="KW-0812">Transmembrane</keyword>
<accession>A0A0K1Q7Q7</accession>
<dbReference type="Proteomes" id="UP000064967">
    <property type="component" value="Chromosome"/>
</dbReference>
<dbReference type="InterPro" id="IPR005467">
    <property type="entry name" value="His_kinase_dom"/>
</dbReference>
<keyword evidence="5" id="KW-0808">Transferase</keyword>
<keyword evidence="8 12" id="KW-1133">Transmembrane helix</keyword>
<evidence type="ECO:0000259" key="15">
    <source>
        <dbReference type="PROSITE" id="PS50885"/>
    </source>
</evidence>
<dbReference type="PANTHER" id="PTHR45436">
    <property type="entry name" value="SENSOR HISTIDINE KINASE YKOH"/>
    <property type="match status" value="1"/>
</dbReference>
<dbReference type="Gene3D" id="6.10.340.10">
    <property type="match status" value="1"/>
</dbReference>
<feature type="chain" id="PRO_5005466989" description="histidine kinase" evidence="13">
    <location>
        <begin position="26"/>
        <end position="493"/>
    </location>
</feature>
<dbReference type="CDD" id="cd00075">
    <property type="entry name" value="HATPase"/>
    <property type="match status" value="1"/>
</dbReference>
<dbReference type="InterPro" id="IPR003594">
    <property type="entry name" value="HATPase_dom"/>
</dbReference>
<dbReference type="Pfam" id="PF00512">
    <property type="entry name" value="HisKA"/>
    <property type="match status" value="1"/>
</dbReference>
<dbReference type="InterPro" id="IPR050428">
    <property type="entry name" value="TCS_sensor_his_kinase"/>
</dbReference>
<dbReference type="EMBL" id="CP012333">
    <property type="protein sequence ID" value="AKV01697.1"/>
    <property type="molecule type" value="Genomic_DNA"/>
</dbReference>
<evidence type="ECO:0000256" key="7">
    <source>
        <dbReference type="ARBA" id="ARBA00022777"/>
    </source>
</evidence>
<evidence type="ECO:0000256" key="11">
    <source>
        <dbReference type="SAM" id="MobiDB-lite"/>
    </source>
</evidence>
<feature type="signal peptide" evidence="13">
    <location>
        <begin position="1"/>
        <end position="25"/>
    </location>
</feature>
<feature type="domain" description="HAMP" evidence="15">
    <location>
        <begin position="189"/>
        <end position="243"/>
    </location>
</feature>
<evidence type="ECO:0000256" key="1">
    <source>
        <dbReference type="ARBA" id="ARBA00000085"/>
    </source>
</evidence>
<dbReference type="SUPFAM" id="SSF55874">
    <property type="entry name" value="ATPase domain of HSP90 chaperone/DNA topoisomerase II/histidine kinase"/>
    <property type="match status" value="1"/>
</dbReference>
<evidence type="ECO:0000256" key="13">
    <source>
        <dbReference type="SAM" id="SignalP"/>
    </source>
</evidence>
<evidence type="ECO:0000256" key="2">
    <source>
        <dbReference type="ARBA" id="ARBA00004370"/>
    </source>
</evidence>
<evidence type="ECO:0000256" key="12">
    <source>
        <dbReference type="SAM" id="Phobius"/>
    </source>
</evidence>
<gene>
    <name evidence="16" type="ORF">AKJ09_08360</name>
</gene>
<reference evidence="16 17" key="1">
    <citation type="submission" date="2015-08" db="EMBL/GenBank/DDBJ databases">
        <authorList>
            <person name="Babu N.S."/>
            <person name="Beckwith C.J."/>
            <person name="Beseler K.G."/>
            <person name="Brison A."/>
            <person name="Carone J.V."/>
            <person name="Caskin T.P."/>
            <person name="Diamond M."/>
            <person name="Durham M.E."/>
            <person name="Foxe J.M."/>
            <person name="Go M."/>
            <person name="Henderson B.A."/>
            <person name="Jones I.B."/>
            <person name="McGettigan J.A."/>
            <person name="Micheletti S.J."/>
            <person name="Nasrallah M.E."/>
            <person name="Ortiz D."/>
            <person name="Piller C.R."/>
            <person name="Privatt S.R."/>
            <person name="Schneider S.L."/>
            <person name="Sharp S."/>
            <person name="Smith T.C."/>
            <person name="Stanton J.D."/>
            <person name="Ullery H.E."/>
            <person name="Wilson R.J."/>
            <person name="Serrano M.G."/>
            <person name="Buck G."/>
            <person name="Lee V."/>
            <person name="Wang Y."/>
            <person name="Carvalho R."/>
            <person name="Voegtly L."/>
            <person name="Shi R."/>
            <person name="Duckworth R."/>
            <person name="Johnson A."/>
            <person name="Loviza R."/>
            <person name="Walstead R."/>
            <person name="Shah Z."/>
            <person name="Kiflezghi M."/>
            <person name="Wade K."/>
            <person name="Ball S.L."/>
            <person name="Bradley K.W."/>
            <person name="Asai D.J."/>
            <person name="Bowman C.A."/>
            <person name="Russell D.A."/>
            <person name="Pope W.H."/>
            <person name="Jacobs-Sera D."/>
            <person name="Hendrix R.W."/>
            <person name="Hatfull G.F."/>
        </authorList>
    </citation>
    <scope>NUCLEOTIDE SEQUENCE [LARGE SCALE GENOMIC DNA]</scope>
    <source>
        <strain evidence="16 17">DSM 27648</strain>
    </source>
</reference>
<keyword evidence="7 16" id="KW-0418">Kinase</keyword>
<dbReference type="PROSITE" id="PS50885">
    <property type="entry name" value="HAMP"/>
    <property type="match status" value="1"/>
</dbReference>
<sequence>MKLRRRLALAFALCSSAMLIVSRMATIESFRRMQQYQLDEGLRARAEKEGSEVALVGRKALEAEYDAQEEAPDPLEQLVTYGALYRSDGTLVADTSSFSHAPNLRELGFDTTALQKLRGDCFDFKFHGHQLRGVLVEVKTTHPVERLILLLAASRRDMDADARQLLAVGWWILAASIPLSLAVGWWFGRRMTREVESLAEAAQAVTDGELDVPFEASTTQAEEVAALQTTLRDMVQRLKSLLETERRFASNAAHELRSPLAVLRGELELALRRPRTAEHYADVVRDALDDTNRLIDLAENLLVVARAASGVVANAEEVQIREIVESALQTSGTKSEEVDVEIVDADSIVGVREDLVRILRNLLDNARDHGGGTSPVRVRVRRALVSGRNFVRIAIEDDGKGVALDDRERVFEHFHRGADARKSSGAGLGLAIARELARKHGGDLVLESAQKPTRFVVTLPAHTPASSERTSSRNVTGIATTPPPTRNQNVLPR</sequence>
<dbReference type="EC" id="2.7.13.3" evidence="3"/>
<dbReference type="SMART" id="SM00304">
    <property type="entry name" value="HAMP"/>
    <property type="match status" value="1"/>
</dbReference>
<dbReference type="PRINTS" id="PR00344">
    <property type="entry name" value="BCTRLSENSOR"/>
</dbReference>
<evidence type="ECO:0000256" key="3">
    <source>
        <dbReference type="ARBA" id="ARBA00012438"/>
    </source>
</evidence>
<dbReference type="RefSeq" id="WP_146652746.1">
    <property type="nucleotide sequence ID" value="NZ_CP012333.1"/>
</dbReference>
<evidence type="ECO:0000256" key="4">
    <source>
        <dbReference type="ARBA" id="ARBA00022553"/>
    </source>
</evidence>
<evidence type="ECO:0000256" key="10">
    <source>
        <dbReference type="ARBA" id="ARBA00023136"/>
    </source>
</evidence>
<keyword evidence="9" id="KW-0902">Two-component regulatory system</keyword>
<evidence type="ECO:0000256" key="5">
    <source>
        <dbReference type="ARBA" id="ARBA00022679"/>
    </source>
</evidence>
<evidence type="ECO:0000256" key="8">
    <source>
        <dbReference type="ARBA" id="ARBA00022989"/>
    </source>
</evidence>